<sequence length="101" mass="11726">MINTSASKGIRRRSMCLVRFTHSRFSDFKDLMLNFNVTVYRGILEFLPKECTVNCSFMTSSFATVMLCRIFPKHKKYRSPSSCILLKLRNVLVILKLIAKI</sequence>
<dbReference type="AlphaFoldDB" id="A0A9Q0YBU2"/>
<evidence type="ECO:0000313" key="2">
    <source>
        <dbReference type="Proteomes" id="UP001152320"/>
    </source>
</evidence>
<dbReference type="EMBL" id="JAIZAY010000040">
    <property type="protein sequence ID" value="KAJ8019285.1"/>
    <property type="molecule type" value="Genomic_DNA"/>
</dbReference>
<name>A0A9Q0YBU2_HOLLE</name>
<dbReference type="Proteomes" id="UP001152320">
    <property type="component" value="Unassembled WGS sequence"/>
</dbReference>
<evidence type="ECO:0000313" key="1">
    <source>
        <dbReference type="EMBL" id="KAJ8019285.1"/>
    </source>
</evidence>
<protein>
    <submittedName>
        <fullName evidence="1">Uncharacterized protein</fullName>
    </submittedName>
</protein>
<keyword evidence="2" id="KW-1185">Reference proteome</keyword>
<reference evidence="1" key="1">
    <citation type="submission" date="2021-10" db="EMBL/GenBank/DDBJ databases">
        <title>Tropical sea cucumber genome reveals ecological adaptation and Cuvierian tubules defense mechanism.</title>
        <authorList>
            <person name="Chen T."/>
        </authorList>
    </citation>
    <scope>NUCLEOTIDE SEQUENCE</scope>
    <source>
        <strain evidence="1">Nanhai2018</strain>
        <tissue evidence="1">Muscle</tissue>
    </source>
</reference>
<comment type="caution">
    <text evidence="1">The sequence shown here is derived from an EMBL/GenBank/DDBJ whole genome shotgun (WGS) entry which is preliminary data.</text>
</comment>
<gene>
    <name evidence="1" type="ORF">HOLleu_42200</name>
</gene>
<organism evidence="1 2">
    <name type="scientific">Holothuria leucospilota</name>
    <name type="common">Black long sea cucumber</name>
    <name type="synonym">Mertensiothuria leucospilota</name>
    <dbReference type="NCBI Taxonomy" id="206669"/>
    <lineage>
        <taxon>Eukaryota</taxon>
        <taxon>Metazoa</taxon>
        <taxon>Echinodermata</taxon>
        <taxon>Eleutherozoa</taxon>
        <taxon>Echinozoa</taxon>
        <taxon>Holothuroidea</taxon>
        <taxon>Aspidochirotacea</taxon>
        <taxon>Aspidochirotida</taxon>
        <taxon>Holothuriidae</taxon>
        <taxon>Holothuria</taxon>
    </lineage>
</organism>
<proteinExistence type="predicted"/>
<accession>A0A9Q0YBU2</accession>